<dbReference type="PANTHER" id="PTHR39965">
    <property type="entry name" value="CRISPR SYSTEM CMR SUBUNIT CMR6"/>
    <property type="match status" value="1"/>
</dbReference>
<dbReference type="InterPro" id="IPR005537">
    <property type="entry name" value="RAMP_III_fam"/>
</dbReference>
<dbReference type="InterPro" id="IPR010172">
    <property type="entry name" value="CRISPR-assoc_prot_TM1791"/>
</dbReference>
<evidence type="ECO:0000256" key="1">
    <source>
        <dbReference type="ARBA" id="ARBA00023118"/>
    </source>
</evidence>
<reference evidence="3 4" key="1">
    <citation type="submission" date="2015-06" db="EMBL/GenBank/DDBJ databases">
        <title>Genome sequencing of Thermotogales isolates from hydrothermal vents.</title>
        <authorList>
            <person name="Haverkamp T.H."/>
            <person name="Kublanov I.V."/>
            <person name="Nesbo C.L."/>
        </authorList>
    </citation>
    <scope>NUCLEOTIDE SEQUENCE [LARGE SCALE GENOMIC DNA]</scope>
    <source>
        <strain evidence="4">ik275mar</strain>
    </source>
</reference>
<keyword evidence="1" id="KW-0051">Antiviral defense</keyword>
<protein>
    <recommendedName>
        <fullName evidence="2">CRISPR type III-associated protein domain-containing protein</fullName>
    </recommendedName>
</protein>
<dbReference type="Pfam" id="PF03787">
    <property type="entry name" value="RAMPs"/>
    <property type="match status" value="1"/>
</dbReference>
<evidence type="ECO:0000259" key="2">
    <source>
        <dbReference type="Pfam" id="PF03787"/>
    </source>
</evidence>
<accession>A0ABX3IJ92</accession>
<comment type="caution">
    <text evidence="3">The sequence shown here is derived from an EMBL/GenBank/DDBJ whole genome shotgun (WGS) entry which is preliminary data.</text>
</comment>
<gene>
    <name evidence="3" type="ORF">XJ44_04170</name>
</gene>
<proteinExistence type="predicted"/>
<dbReference type="NCBIfam" id="TIGR01898">
    <property type="entry name" value="cas_TM1791_cmr6"/>
    <property type="match status" value="1"/>
</dbReference>
<keyword evidence="4" id="KW-1185">Reference proteome</keyword>
<name>A0ABX3IJ92_9BACT</name>
<evidence type="ECO:0000313" key="4">
    <source>
        <dbReference type="Proteomes" id="UP000242616"/>
    </source>
</evidence>
<dbReference type="PANTHER" id="PTHR39965:SF1">
    <property type="entry name" value="CRISPR SYSTEM CMR SUBUNIT CMR6"/>
    <property type="match status" value="1"/>
</dbReference>
<feature type="domain" description="CRISPR type III-associated protein" evidence="2">
    <location>
        <begin position="84"/>
        <end position="246"/>
    </location>
</feature>
<evidence type="ECO:0000313" key="3">
    <source>
        <dbReference type="EMBL" id="ONN27398.1"/>
    </source>
</evidence>
<organism evidence="3 4">
    <name type="scientific">Thermosipho affectus</name>
    <dbReference type="NCBI Taxonomy" id="660294"/>
    <lineage>
        <taxon>Bacteria</taxon>
        <taxon>Thermotogati</taxon>
        <taxon>Thermotogota</taxon>
        <taxon>Thermotogae</taxon>
        <taxon>Thermotogales</taxon>
        <taxon>Fervidobacteriaceae</taxon>
        <taxon>Thermosipho</taxon>
    </lineage>
</organism>
<sequence length="246" mass="28870">MDTLKIFKLNNEKIDNFNLLMNKFIISKKHSKEKKFDKKIINNFDFTVFSKLIKKLKKDYYGKIEELSLDLKSFEKEIQWRMIVGLGETSVCETSMTLHHIYGLPYIPGQALKGMLRNYVILNFFSSEDEALKDKEFCKIFGDKENKGEVLFFDAFPIDRINIKRDVINVHYKEYYEGKSAPCDNLNPKPIFFYTVENTKFKFVIGSKKNMENYKIMENSLLELFKKALENHGVGAKTSVGYGYFK</sequence>
<dbReference type="Proteomes" id="UP000242616">
    <property type="component" value="Unassembled WGS sequence"/>
</dbReference>
<dbReference type="EMBL" id="LBFC01000016">
    <property type="protein sequence ID" value="ONN27398.1"/>
    <property type="molecule type" value="Genomic_DNA"/>
</dbReference>